<evidence type="ECO:0000313" key="15">
    <source>
        <dbReference type="Proteomes" id="UP000237472"/>
    </source>
</evidence>
<feature type="binding site" evidence="9">
    <location>
        <position position="197"/>
    </location>
    <ligand>
        <name>1-deoxy-D-xylulose 5-phosphate</name>
        <dbReference type="ChEBI" id="CHEBI:57792"/>
    </ligand>
</feature>
<feature type="binding site" evidence="9">
    <location>
        <position position="113"/>
    </location>
    <ligand>
        <name>NADPH</name>
        <dbReference type="ChEBI" id="CHEBI:57783"/>
    </ligand>
</feature>
<dbReference type="EC" id="1.1.1.267" evidence="9"/>
<comment type="catalytic activity">
    <reaction evidence="8">
        <text>2-C-methyl-D-erythritol 4-phosphate + NADP(+) = 1-deoxy-D-xylulose 5-phosphate + NADPH + H(+)</text>
        <dbReference type="Rhea" id="RHEA:13717"/>
        <dbReference type="ChEBI" id="CHEBI:15378"/>
        <dbReference type="ChEBI" id="CHEBI:57783"/>
        <dbReference type="ChEBI" id="CHEBI:57792"/>
        <dbReference type="ChEBI" id="CHEBI:58262"/>
        <dbReference type="ChEBI" id="CHEBI:58349"/>
        <dbReference type="EC" id="1.1.1.267"/>
    </reaction>
    <physiologicalReaction direction="right-to-left" evidence="8">
        <dbReference type="Rhea" id="RHEA:13719"/>
    </physiologicalReaction>
</comment>
<dbReference type="AlphaFoldDB" id="A0A2G4QZZ7"/>
<feature type="binding site" evidence="9">
    <location>
        <position position="9"/>
    </location>
    <ligand>
        <name>NADPH</name>
        <dbReference type="ChEBI" id="CHEBI:57783"/>
    </ligand>
</feature>
<dbReference type="InterPro" id="IPR036291">
    <property type="entry name" value="NAD(P)-bd_dom_sf"/>
</dbReference>
<keyword evidence="4 9" id="KW-0521">NADP</keyword>
<feature type="binding site" evidence="9">
    <location>
        <position position="184"/>
    </location>
    <ligand>
        <name>NADPH</name>
        <dbReference type="ChEBI" id="CHEBI:57783"/>
    </ligand>
</feature>
<keyword evidence="5 9" id="KW-0560">Oxidoreductase</keyword>
<sequence>MIVFGSTGSIGVNALKLAILKNLHISALACGGNIKLLNKQIERFKPEFVCIKEAKDRHLVKHKNVFVGQEGLERILELSSDTLLLNAIVGFAGLKSTLKAHKLNKKIALANKESLVVAGEFLKGANLIPVDSEHSALNALLKERQNVKKLYVCASGGAFFKLKTKDLKSVKPSDALKHPNWSMGSKITIDSATMANKLFEIIEAYHLFNIKEIDAFIEPKSLLHALCEFQNGATSAYFSKPDMKLAIAEAIFDTHEFEILPPLDFVKLSHLKFHKISLKKYSLFTLKNALLNNPNLGVIINAANEVMVEKFLKQKCEFLDISKGVFKTLDHFGEPKIRELEEVFEYDRKVREYCENFSFIV</sequence>
<feature type="binding site" evidence="9">
    <location>
        <position position="200"/>
    </location>
    <ligand>
        <name>1-deoxy-D-xylulose 5-phosphate</name>
        <dbReference type="ChEBI" id="CHEBI:57792"/>
    </ligand>
</feature>
<dbReference type="Pfam" id="PF08436">
    <property type="entry name" value="DXP_redisom_C"/>
    <property type="match status" value="1"/>
</dbReference>
<feature type="binding site" evidence="9">
    <location>
        <position position="112"/>
    </location>
    <ligand>
        <name>1-deoxy-D-xylulose 5-phosphate</name>
        <dbReference type="ChEBI" id="CHEBI:57792"/>
    </ligand>
</feature>
<evidence type="ECO:0000259" key="11">
    <source>
        <dbReference type="Pfam" id="PF08436"/>
    </source>
</evidence>
<dbReference type="SUPFAM" id="SSF69055">
    <property type="entry name" value="1-deoxy-D-xylulose-5-phosphate reductoisomerase, C-terminal domain"/>
    <property type="match status" value="1"/>
</dbReference>
<dbReference type="Pfam" id="PF02670">
    <property type="entry name" value="DXP_reductoisom"/>
    <property type="match status" value="1"/>
</dbReference>
<dbReference type="InterPro" id="IPR026877">
    <property type="entry name" value="DXPR_C"/>
</dbReference>
<dbReference type="GO" id="GO:0051484">
    <property type="term" value="P:isopentenyl diphosphate biosynthetic process, methylerythritol 4-phosphate pathway involved in terpenoid biosynthetic process"/>
    <property type="evidence" value="ECO:0007669"/>
    <property type="project" value="TreeGrafter"/>
</dbReference>
<feature type="binding site" evidence="9">
    <location>
        <position position="31"/>
    </location>
    <ligand>
        <name>NADPH</name>
        <dbReference type="ChEBI" id="CHEBI:57783"/>
    </ligand>
</feature>
<dbReference type="GeneID" id="77266348"/>
<feature type="binding site" evidence="9">
    <location>
        <position position="7"/>
    </location>
    <ligand>
        <name>NADPH</name>
        <dbReference type="ChEBI" id="CHEBI:57783"/>
    </ligand>
</feature>
<dbReference type="GO" id="GO:0016853">
    <property type="term" value="F:isomerase activity"/>
    <property type="evidence" value="ECO:0007669"/>
    <property type="project" value="UniProtKB-KW"/>
</dbReference>
<feature type="domain" description="1-deoxy-D-xylulose 5-phosphate reductoisomerase N-terminal" evidence="10">
    <location>
        <begin position="1"/>
        <end position="119"/>
    </location>
</feature>
<name>A0A2G4QZZ7_9BACT</name>
<feature type="binding site" evidence="9">
    <location>
        <position position="133"/>
    </location>
    <ligand>
        <name>Mn(2+)</name>
        <dbReference type="ChEBI" id="CHEBI:29035"/>
    </ligand>
</feature>
<gene>
    <name evidence="9" type="primary">dxr</name>
    <name evidence="14" type="ORF">AA994_06745</name>
    <name evidence="13" type="ORF">CVU5213_01910</name>
</gene>
<dbReference type="RefSeq" id="WP_099462245.1">
    <property type="nucleotide sequence ID" value="NZ_CP041617.1"/>
</dbReference>
<feature type="binding site" evidence="9">
    <location>
        <position position="200"/>
    </location>
    <ligand>
        <name>Mn(2+)</name>
        <dbReference type="ChEBI" id="CHEBI:29035"/>
    </ligand>
</feature>
<evidence type="ECO:0000256" key="5">
    <source>
        <dbReference type="ARBA" id="ARBA00023002"/>
    </source>
</evidence>
<feature type="binding site" evidence="9">
    <location>
        <position position="196"/>
    </location>
    <ligand>
        <name>1-deoxy-D-xylulose 5-phosphate</name>
        <dbReference type="ChEBI" id="CHEBI:57792"/>
    </ligand>
</feature>
<reference evidence="13" key="3">
    <citation type="submission" date="2019-07" db="EMBL/GenBank/DDBJ databases">
        <authorList>
            <person name="Miller W.G."/>
        </authorList>
    </citation>
    <scope>NUCLEOTIDE SEQUENCE</scope>
    <source>
        <strain evidence="13">52/13</strain>
    </source>
</reference>
<keyword evidence="7 9" id="KW-0414">Isoprene biosynthesis</keyword>
<evidence type="ECO:0000256" key="8">
    <source>
        <dbReference type="ARBA" id="ARBA00048543"/>
    </source>
</evidence>
<feature type="binding site" evidence="9">
    <location>
        <position position="132"/>
    </location>
    <ligand>
        <name>1-deoxy-D-xylulose 5-phosphate</name>
        <dbReference type="ChEBI" id="CHEBI:57792"/>
    </ligand>
</feature>
<dbReference type="PANTHER" id="PTHR30525:SF0">
    <property type="entry name" value="1-DEOXY-D-XYLULOSE 5-PHOSPHATE REDUCTOISOMERASE, CHLOROPLASTIC"/>
    <property type="match status" value="1"/>
</dbReference>
<dbReference type="UniPathway" id="UPA00056">
    <property type="reaction ID" value="UER00092"/>
</dbReference>
<evidence type="ECO:0000256" key="1">
    <source>
        <dbReference type="ARBA" id="ARBA00005094"/>
    </source>
</evidence>
<comment type="similarity">
    <text evidence="2 9">Belongs to the DXR family.</text>
</comment>
<dbReference type="Proteomes" id="UP000237472">
    <property type="component" value="Unassembled WGS sequence"/>
</dbReference>
<comment type="cofactor">
    <cofactor evidence="9">
        <name>Mg(2+)</name>
        <dbReference type="ChEBI" id="CHEBI:18420"/>
    </cofactor>
    <cofactor evidence="9">
        <name>Mn(2+)</name>
        <dbReference type="ChEBI" id="CHEBI:29035"/>
    </cofactor>
</comment>
<dbReference type="PANTHER" id="PTHR30525">
    <property type="entry name" value="1-DEOXY-D-XYLULOSE 5-PHOSPHATE REDUCTOISOMERASE"/>
    <property type="match status" value="1"/>
</dbReference>
<comment type="pathway">
    <text evidence="1 9">Isoprenoid biosynthesis; isopentenyl diphosphate biosynthesis via DXP pathway; isopentenyl diphosphate from 1-deoxy-D-xylulose 5-phosphate: step 1/6.</text>
</comment>
<feature type="binding site" evidence="9">
    <location>
        <position position="155"/>
    </location>
    <ligand>
        <name>1-deoxy-D-xylulose 5-phosphate</name>
        <dbReference type="ChEBI" id="CHEBI:57792"/>
    </ligand>
</feature>
<dbReference type="HAMAP" id="MF_00183">
    <property type="entry name" value="DXP_reductoisom"/>
    <property type="match status" value="1"/>
</dbReference>
<dbReference type="SUPFAM" id="SSF51735">
    <property type="entry name" value="NAD(P)-binding Rossmann-fold domains"/>
    <property type="match status" value="1"/>
</dbReference>
<evidence type="ECO:0000313" key="13">
    <source>
        <dbReference type="EMBL" id="MBS4240491.1"/>
    </source>
</evidence>
<comment type="caution">
    <text evidence="14">The sequence shown here is derived from an EMBL/GenBank/DDBJ whole genome shotgun (WGS) entry which is preliminary data.</text>
</comment>
<dbReference type="Proteomes" id="UP000811399">
    <property type="component" value="Unassembled WGS sequence"/>
</dbReference>
<keyword evidence="6 9" id="KW-0464">Manganese</keyword>
<feature type="binding site" evidence="9">
    <location>
        <position position="131"/>
    </location>
    <ligand>
        <name>Mn(2+)</name>
        <dbReference type="ChEBI" id="CHEBI:29035"/>
    </ligand>
</feature>
<feature type="domain" description="DXP reductoisomerase C-terminal" evidence="12">
    <location>
        <begin position="239"/>
        <end position="353"/>
    </location>
</feature>
<dbReference type="InterPro" id="IPR003821">
    <property type="entry name" value="DXP_reductoisomerase"/>
</dbReference>
<feature type="binding site" evidence="9">
    <location>
        <position position="133"/>
    </location>
    <ligand>
        <name>1-deoxy-D-xylulose 5-phosphate</name>
        <dbReference type="ChEBI" id="CHEBI:57792"/>
    </ligand>
</feature>
<dbReference type="GO" id="GO:0070402">
    <property type="term" value="F:NADPH binding"/>
    <property type="evidence" value="ECO:0007669"/>
    <property type="project" value="InterPro"/>
</dbReference>
<feature type="binding site" evidence="9">
    <location>
        <position position="8"/>
    </location>
    <ligand>
        <name>NADPH</name>
        <dbReference type="ChEBI" id="CHEBI:57783"/>
    </ligand>
</feature>
<evidence type="ECO:0000259" key="10">
    <source>
        <dbReference type="Pfam" id="PF02670"/>
    </source>
</evidence>
<reference evidence="15" key="2">
    <citation type="submission" date="2015-06" db="EMBL/GenBank/DDBJ databases">
        <authorList>
            <person name="Parisi A."/>
            <person name="Chiara M."/>
            <person name="Florio D."/>
            <person name="Miccolupo A."/>
            <person name="Manzari C."/>
            <person name="Mion D."/>
            <person name="Caruso M."/>
            <person name="D'erchia A.M."/>
            <person name="Zanoni R."/>
        </authorList>
    </citation>
    <scope>NUCLEOTIDE SEQUENCE [LARGE SCALE GENOMIC DNA]</scope>
    <source>
        <strain evidence="15">73/13</strain>
    </source>
</reference>
<evidence type="ECO:0000256" key="9">
    <source>
        <dbReference type="HAMAP-Rule" id="MF_00183"/>
    </source>
</evidence>
<feature type="binding site" evidence="9">
    <location>
        <position position="10"/>
    </location>
    <ligand>
        <name>NADPH</name>
        <dbReference type="ChEBI" id="CHEBI:57783"/>
    </ligand>
</feature>
<keyword evidence="16" id="KW-1185">Reference proteome</keyword>
<feature type="binding site" evidence="9">
    <location>
        <position position="178"/>
    </location>
    <ligand>
        <name>1-deoxy-D-xylulose 5-phosphate</name>
        <dbReference type="ChEBI" id="CHEBI:57792"/>
    </ligand>
</feature>
<proteinExistence type="inferred from homology"/>
<feature type="binding site" evidence="9">
    <location>
        <position position="111"/>
    </location>
    <ligand>
        <name>NADPH</name>
        <dbReference type="ChEBI" id="CHEBI:57783"/>
    </ligand>
</feature>
<protein>
    <recommendedName>
        <fullName evidence="9">1-deoxy-D-xylulose 5-phosphate reductoisomerase</fullName>
        <shortName evidence="9">DXP reductoisomerase</shortName>
        <ecNumber evidence="9">1.1.1.267</ecNumber>
    </recommendedName>
    <alternativeName>
        <fullName evidence="9">1-deoxyxylulose-5-phosphate reductoisomerase</fullName>
    </alternativeName>
    <alternativeName>
        <fullName evidence="9">2-C-methyl-D-erythritol 4-phosphate synthase</fullName>
    </alternativeName>
</protein>
<dbReference type="InterPro" id="IPR013644">
    <property type="entry name" value="DXP_reductoisomerase_C"/>
</dbReference>
<organism evidence="14 15">
    <name type="scientific">Campylobacter vulpis</name>
    <dbReference type="NCBI Taxonomy" id="1655500"/>
    <lineage>
        <taxon>Bacteria</taxon>
        <taxon>Pseudomonadati</taxon>
        <taxon>Campylobacterota</taxon>
        <taxon>Epsilonproteobacteria</taxon>
        <taxon>Campylobacterales</taxon>
        <taxon>Campylobacteraceae</taxon>
        <taxon>Campylobacter</taxon>
    </lineage>
</organism>
<dbReference type="NCBIfam" id="TIGR00243">
    <property type="entry name" value="Dxr"/>
    <property type="match status" value="1"/>
</dbReference>
<dbReference type="Gene3D" id="1.10.1740.10">
    <property type="match status" value="1"/>
</dbReference>
<keyword evidence="14" id="KW-0413">Isomerase</keyword>
<evidence type="ECO:0000313" key="16">
    <source>
        <dbReference type="Proteomes" id="UP000811399"/>
    </source>
</evidence>
<feature type="binding site" evidence="9">
    <location>
        <position position="33"/>
    </location>
    <ligand>
        <name>NADPH</name>
        <dbReference type="ChEBI" id="CHEBI:57783"/>
    </ligand>
</feature>
<dbReference type="SUPFAM" id="SSF55347">
    <property type="entry name" value="Glyceraldehyde-3-phosphate dehydrogenase-like, C-terminal domain"/>
    <property type="match status" value="1"/>
</dbReference>
<dbReference type="Pfam" id="PF13288">
    <property type="entry name" value="DXPR_C"/>
    <property type="match status" value="1"/>
</dbReference>
<dbReference type="PIRSF" id="PIRSF006205">
    <property type="entry name" value="Dxp_reductismrs"/>
    <property type="match status" value="1"/>
</dbReference>
<evidence type="ECO:0000256" key="4">
    <source>
        <dbReference type="ARBA" id="ARBA00022857"/>
    </source>
</evidence>
<evidence type="ECO:0000256" key="3">
    <source>
        <dbReference type="ARBA" id="ARBA00022723"/>
    </source>
</evidence>
<dbReference type="Gene3D" id="3.40.50.720">
    <property type="entry name" value="NAD(P)-binding Rossmann-like Domain"/>
    <property type="match status" value="1"/>
</dbReference>
<evidence type="ECO:0000256" key="2">
    <source>
        <dbReference type="ARBA" id="ARBA00006825"/>
    </source>
</evidence>
<evidence type="ECO:0000313" key="14">
    <source>
        <dbReference type="EMBL" id="PHY89882.1"/>
    </source>
</evidence>
<feature type="binding site" evidence="9">
    <location>
        <position position="191"/>
    </location>
    <ligand>
        <name>1-deoxy-D-xylulose 5-phosphate</name>
        <dbReference type="ChEBI" id="CHEBI:57792"/>
    </ligand>
</feature>
<reference evidence="13 16" key="4">
    <citation type="journal article" date="2021" name="Syst. Appl. Microbiol.">
        <title>nCampylobacter vulpis sp. nov. isolated from wild red foxes.</title>
        <authorList>
            <person name="Parisi A."/>
            <person name="Chiara M."/>
            <person name="Caffara M."/>
            <person name="Mion D."/>
            <person name="Miller W.G."/>
            <person name="Caruso M."/>
            <person name="Manzari C."/>
            <person name="Florio D."/>
            <person name="Capozzi L."/>
            <person name="D'Erchia A.M."/>
            <person name="Manzulli V."/>
            <person name="Zanoni R.G."/>
        </authorList>
    </citation>
    <scope>NUCLEOTIDE SEQUENCE [LARGE SCALE GENOMIC DNA]</scope>
    <source>
        <strain evidence="13 16">52/13</strain>
    </source>
</reference>
<dbReference type="GO" id="GO:0030145">
    <property type="term" value="F:manganese ion binding"/>
    <property type="evidence" value="ECO:0007669"/>
    <property type="project" value="TreeGrafter"/>
</dbReference>
<evidence type="ECO:0000256" key="6">
    <source>
        <dbReference type="ARBA" id="ARBA00023211"/>
    </source>
</evidence>
<reference evidence="14" key="1">
    <citation type="submission" date="2015-06" db="EMBL/GenBank/DDBJ databases">
        <authorList>
            <person name="Hoefler B.C."/>
            <person name="Straight P.D."/>
        </authorList>
    </citation>
    <scope>NUCLEOTIDE SEQUENCE [LARGE SCALE GENOMIC DNA]</scope>
    <source>
        <strain evidence="14">73/13</strain>
    </source>
</reference>
<dbReference type="EMBL" id="LDWY01000082">
    <property type="protein sequence ID" value="PHY89882.1"/>
    <property type="molecule type" value="Genomic_DNA"/>
</dbReference>
<dbReference type="GO" id="GO:0030604">
    <property type="term" value="F:1-deoxy-D-xylulose-5-phosphate reductoisomerase activity"/>
    <property type="evidence" value="ECO:0007669"/>
    <property type="project" value="UniProtKB-UniRule"/>
</dbReference>
<keyword evidence="9" id="KW-0460">Magnesium</keyword>
<keyword evidence="3 9" id="KW-0479">Metal-binding</keyword>
<evidence type="ECO:0000256" key="7">
    <source>
        <dbReference type="ARBA" id="ARBA00023229"/>
    </source>
</evidence>
<dbReference type="InterPro" id="IPR036169">
    <property type="entry name" value="DXPR_C_sf"/>
</dbReference>
<evidence type="ECO:0000259" key="12">
    <source>
        <dbReference type="Pfam" id="PF13288"/>
    </source>
</evidence>
<comment type="caution">
    <text evidence="9">Lacks conserved residue(s) required for the propagation of feature annotation.</text>
</comment>
<dbReference type="EMBL" id="VJYU01000004">
    <property type="protein sequence ID" value="MBS4240491.1"/>
    <property type="molecule type" value="Genomic_DNA"/>
</dbReference>
<accession>A0A2G4QZZ7</accession>
<dbReference type="OrthoDB" id="9806546at2"/>
<feature type="domain" description="1-deoxy-D-xylulose 5-phosphate reductoisomerase C-terminal" evidence="11">
    <location>
        <begin position="127"/>
        <end position="208"/>
    </location>
</feature>
<dbReference type="InterPro" id="IPR013512">
    <property type="entry name" value="DXP_reductoisomerase_N"/>
</dbReference>
<comment type="function">
    <text evidence="9">Catalyzes the NADPH-dependent rearrangement and reduction of 1-deoxy-D-xylulose-5-phosphate (DXP) to 2-C-methyl-D-erythritol 4-phosphate (MEP).</text>
</comment>